<sequence>MNEQSLQKWHAAVAKKTTKNSANPAPTTSVSVVQLQPSRLPHLPAELWLMIFEYAVTYPKVIDINVSGDDRRSRSEIGVESDKACRYNCCMYKSDQPAITRVNRELRKELLPLFYSLNTFHAYNFPHEGMEKHRWLKAIGIQNTVSLDSLYITTASPNWAQYLKQEQYAHKRMKRLRGFWIKDGEQVPDGQGPMQRHRRPMKVQIAPQRPPKEKSRRAPRSMTTKKKTTK</sequence>
<dbReference type="PANTHER" id="PTHR42085:SF2">
    <property type="entry name" value="F-BOX DOMAIN-CONTAINING PROTEIN"/>
    <property type="match status" value="1"/>
</dbReference>
<dbReference type="InterPro" id="IPR045518">
    <property type="entry name" value="2EXR"/>
</dbReference>
<comment type="caution">
    <text evidence="3">The sequence shown here is derived from an EMBL/GenBank/DDBJ whole genome shotgun (WGS) entry which is preliminary data.</text>
</comment>
<feature type="compositionally biased region" description="Polar residues" evidence="1">
    <location>
        <begin position="19"/>
        <end position="29"/>
    </location>
</feature>
<feature type="region of interest" description="Disordered" evidence="1">
    <location>
        <begin position="1"/>
        <end position="29"/>
    </location>
</feature>
<dbReference type="AlphaFoldDB" id="A0A8H6VFI9"/>
<name>A0A8H6VFI9_9PEZI</name>
<organism evidence="3 4">
    <name type="scientific">Pseudocercospora fuligena</name>
    <dbReference type="NCBI Taxonomy" id="685502"/>
    <lineage>
        <taxon>Eukaryota</taxon>
        <taxon>Fungi</taxon>
        <taxon>Dikarya</taxon>
        <taxon>Ascomycota</taxon>
        <taxon>Pezizomycotina</taxon>
        <taxon>Dothideomycetes</taxon>
        <taxon>Dothideomycetidae</taxon>
        <taxon>Mycosphaerellales</taxon>
        <taxon>Mycosphaerellaceae</taxon>
        <taxon>Pseudocercospora</taxon>
    </lineage>
</organism>
<proteinExistence type="predicted"/>
<evidence type="ECO:0000256" key="1">
    <source>
        <dbReference type="SAM" id="MobiDB-lite"/>
    </source>
</evidence>
<accession>A0A8H6VFI9</accession>
<dbReference type="EMBL" id="JABCIY010000258">
    <property type="protein sequence ID" value="KAF7186269.1"/>
    <property type="molecule type" value="Genomic_DNA"/>
</dbReference>
<dbReference type="Proteomes" id="UP000660729">
    <property type="component" value="Unassembled WGS sequence"/>
</dbReference>
<protein>
    <recommendedName>
        <fullName evidence="2">2EXR domain-containing protein</fullName>
    </recommendedName>
</protein>
<dbReference type="OrthoDB" id="3645350at2759"/>
<gene>
    <name evidence="3" type="ORF">HII31_12344</name>
</gene>
<feature type="domain" description="2EXR" evidence="2">
    <location>
        <begin position="41"/>
        <end position="119"/>
    </location>
</feature>
<evidence type="ECO:0000313" key="3">
    <source>
        <dbReference type="EMBL" id="KAF7186269.1"/>
    </source>
</evidence>
<feature type="compositionally biased region" description="Basic residues" evidence="1">
    <location>
        <begin position="214"/>
        <end position="230"/>
    </location>
</feature>
<keyword evidence="4" id="KW-1185">Reference proteome</keyword>
<evidence type="ECO:0000259" key="2">
    <source>
        <dbReference type="Pfam" id="PF20150"/>
    </source>
</evidence>
<dbReference type="PANTHER" id="PTHR42085">
    <property type="entry name" value="F-BOX DOMAIN-CONTAINING PROTEIN"/>
    <property type="match status" value="1"/>
</dbReference>
<reference evidence="3" key="1">
    <citation type="submission" date="2020-04" db="EMBL/GenBank/DDBJ databases">
        <title>Draft genome resource of the tomato pathogen Pseudocercospora fuligena.</title>
        <authorList>
            <person name="Zaccaron A."/>
        </authorList>
    </citation>
    <scope>NUCLEOTIDE SEQUENCE</scope>
    <source>
        <strain evidence="3">PF001</strain>
    </source>
</reference>
<dbReference type="Pfam" id="PF20150">
    <property type="entry name" value="2EXR"/>
    <property type="match status" value="1"/>
</dbReference>
<dbReference type="InterPro" id="IPR038883">
    <property type="entry name" value="AN11006-like"/>
</dbReference>
<evidence type="ECO:0000313" key="4">
    <source>
        <dbReference type="Proteomes" id="UP000660729"/>
    </source>
</evidence>
<feature type="region of interest" description="Disordered" evidence="1">
    <location>
        <begin position="184"/>
        <end position="230"/>
    </location>
</feature>